<dbReference type="EMBL" id="JANBUO010000001">
    <property type="protein sequence ID" value="KAJ2809537.1"/>
    <property type="molecule type" value="Genomic_DNA"/>
</dbReference>
<name>A0A9W8I709_9FUNG</name>
<comment type="caution">
    <text evidence="12">The sequence shown here is derived from an EMBL/GenBank/DDBJ whole genome shotgun (WGS) entry which is preliminary data.</text>
</comment>
<dbReference type="GO" id="GO:0003697">
    <property type="term" value="F:single-stranded DNA binding"/>
    <property type="evidence" value="ECO:0007669"/>
    <property type="project" value="TreeGrafter"/>
</dbReference>
<organism evidence="12 13">
    <name type="scientific">Coemansia guatemalensis</name>
    <dbReference type="NCBI Taxonomy" id="2761395"/>
    <lineage>
        <taxon>Eukaryota</taxon>
        <taxon>Fungi</taxon>
        <taxon>Fungi incertae sedis</taxon>
        <taxon>Zoopagomycota</taxon>
        <taxon>Kickxellomycotina</taxon>
        <taxon>Kickxellomycetes</taxon>
        <taxon>Kickxellales</taxon>
        <taxon>Kickxellaceae</taxon>
        <taxon>Coemansia</taxon>
    </lineage>
</organism>
<keyword evidence="5" id="KW-0378">Hydrolase</keyword>
<evidence type="ECO:0000256" key="3">
    <source>
        <dbReference type="ARBA" id="ARBA00022722"/>
    </source>
</evidence>
<sequence length="548" mass="61984">MSKSSKLNHSDDDEKVLEQFDKLTSSGAIYINDSDDDVFVLDDDASMLNAIDEALKEADIANQSQKQPSSQHQPSPQPQKSTPQQQQQPQPPQEQPSGFRLRNITLNEVLDQASSADEHSIGDLPFPEGAVRLTRMLGEKEDRNSFFTFRDLIQPDKLRKALLTTYVLDMEWMMPHFNPQTKLVIVKSYNPKSEARGAFQSDNGRVTIVHPEFGKQRYPIMHSKIMLLFYDNYVRFVASSANLIEIDWTILQNIVFIQDVRLDPSRNFAPTEFGTTLTQALHDLSVPEQVVAQISHMDLSRVAVHIVTSVPTVEGRSKFHADAYGLVRLSQIGRRLRQQRTGIHGTGVLNPMNTELYCYGSSMGRLTNKFLCDFFCSAVGVTWSELQQRSGNRATIRNIAQRVKVGFHTNTQGNTNKFGPSSRVCIKFNPDFFYADTYPVSTLHKIEPAVSDTLVHAKIVLMRTGSDCSNGWMYLGSHNFTTGAWGHMRNAGRNRFFVNNYEFGVIIPNVHFETMFGRDSVTWNGSRIPLPFKLAWSRYNDSDIPCLG</sequence>
<dbReference type="Proteomes" id="UP001140094">
    <property type="component" value="Unassembled WGS sequence"/>
</dbReference>
<reference evidence="12" key="1">
    <citation type="submission" date="2022-07" db="EMBL/GenBank/DDBJ databases">
        <title>Phylogenomic reconstructions and comparative analyses of Kickxellomycotina fungi.</title>
        <authorList>
            <person name="Reynolds N.K."/>
            <person name="Stajich J.E."/>
            <person name="Barry K."/>
            <person name="Grigoriev I.V."/>
            <person name="Crous P."/>
            <person name="Smith M.E."/>
        </authorList>
    </citation>
    <scope>NUCLEOTIDE SEQUENCE</scope>
    <source>
        <strain evidence="12">NRRL 1565</strain>
    </source>
</reference>
<evidence type="ECO:0000256" key="1">
    <source>
        <dbReference type="ARBA" id="ARBA00004123"/>
    </source>
</evidence>
<feature type="compositionally biased region" description="Low complexity" evidence="11">
    <location>
        <begin position="63"/>
        <end position="88"/>
    </location>
</feature>
<dbReference type="AlphaFoldDB" id="A0A9W8I709"/>
<keyword evidence="4" id="KW-0227">DNA damage</keyword>
<evidence type="ECO:0000313" key="13">
    <source>
        <dbReference type="Proteomes" id="UP001140094"/>
    </source>
</evidence>
<dbReference type="Pfam" id="PF06087">
    <property type="entry name" value="Tyr-DNA_phospho"/>
    <property type="match status" value="1"/>
</dbReference>
<feature type="active site" description="Nucleophile" evidence="9">
    <location>
        <position position="222"/>
    </location>
</feature>
<evidence type="ECO:0000256" key="8">
    <source>
        <dbReference type="ARBA" id="ARBA00023242"/>
    </source>
</evidence>
<dbReference type="GO" id="GO:0017005">
    <property type="term" value="F:3'-tyrosyl-DNA phosphodiesterase activity"/>
    <property type="evidence" value="ECO:0007669"/>
    <property type="project" value="TreeGrafter"/>
</dbReference>
<evidence type="ECO:0000256" key="6">
    <source>
        <dbReference type="ARBA" id="ARBA00022839"/>
    </source>
</evidence>
<dbReference type="PANTHER" id="PTHR12415:SF0">
    <property type="entry name" value="TYROSYL-DNA PHOSPHODIESTERASE 1"/>
    <property type="match status" value="1"/>
</dbReference>
<evidence type="ECO:0000256" key="4">
    <source>
        <dbReference type="ARBA" id="ARBA00022763"/>
    </source>
</evidence>
<keyword evidence="7" id="KW-0234">DNA repair</keyword>
<dbReference type="CDD" id="cd09122">
    <property type="entry name" value="PLDc_Tdp1_1"/>
    <property type="match status" value="1"/>
</dbReference>
<dbReference type="GO" id="GO:0006281">
    <property type="term" value="P:DNA repair"/>
    <property type="evidence" value="ECO:0007669"/>
    <property type="project" value="UniProtKB-KW"/>
</dbReference>
<keyword evidence="13" id="KW-1185">Reference proteome</keyword>
<dbReference type="PANTHER" id="PTHR12415">
    <property type="entry name" value="TYROSYL-DNA PHOSPHODIESTERASE 1"/>
    <property type="match status" value="1"/>
</dbReference>
<dbReference type="GO" id="GO:0003690">
    <property type="term" value="F:double-stranded DNA binding"/>
    <property type="evidence" value="ECO:0007669"/>
    <property type="project" value="TreeGrafter"/>
</dbReference>
<evidence type="ECO:0000256" key="2">
    <source>
        <dbReference type="ARBA" id="ARBA00010205"/>
    </source>
</evidence>
<evidence type="ECO:0000313" key="12">
    <source>
        <dbReference type="EMBL" id="KAJ2809537.1"/>
    </source>
</evidence>
<evidence type="ECO:0008006" key="14">
    <source>
        <dbReference type="Google" id="ProtNLM"/>
    </source>
</evidence>
<proteinExistence type="inferred from homology"/>
<feature type="binding site" evidence="10">
    <location>
        <position position="224"/>
    </location>
    <ligand>
        <name>substrate</name>
    </ligand>
</feature>
<dbReference type="GO" id="GO:0004527">
    <property type="term" value="F:exonuclease activity"/>
    <property type="evidence" value="ECO:0007669"/>
    <property type="project" value="UniProtKB-KW"/>
</dbReference>
<dbReference type="SUPFAM" id="SSF56024">
    <property type="entry name" value="Phospholipase D/nuclease"/>
    <property type="match status" value="2"/>
</dbReference>
<comment type="similarity">
    <text evidence="2">Belongs to the tyrosyl-DNA phosphodiesterase family.</text>
</comment>
<comment type="subcellular location">
    <subcellularLocation>
        <location evidence="1">Nucleus</location>
    </subcellularLocation>
</comment>
<feature type="region of interest" description="Disordered" evidence="11">
    <location>
        <begin position="56"/>
        <end position="98"/>
    </location>
</feature>
<evidence type="ECO:0000256" key="10">
    <source>
        <dbReference type="PIRSR" id="PIRSR610347-2"/>
    </source>
</evidence>
<dbReference type="GO" id="GO:0005634">
    <property type="term" value="C:nucleus"/>
    <property type="evidence" value="ECO:0007669"/>
    <property type="project" value="UniProtKB-SubCell"/>
</dbReference>
<evidence type="ECO:0000256" key="9">
    <source>
        <dbReference type="PIRSR" id="PIRSR610347-1"/>
    </source>
</evidence>
<keyword evidence="6" id="KW-0269">Exonuclease</keyword>
<feature type="binding site" evidence="10">
    <location>
        <position position="458"/>
    </location>
    <ligand>
        <name>substrate</name>
    </ligand>
</feature>
<evidence type="ECO:0000256" key="7">
    <source>
        <dbReference type="ARBA" id="ARBA00023204"/>
    </source>
</evidence>
<feature type="active site" description="Proton donor/acceptor" evidence="9">
    <location>
        <position position="456"/>
    </location>
</feature>
<dbReference type="InterPro" id="IPR010347">
    <property type="entry name" value="Tdp1"/>
</dbReference>
<evidence type="ECO:0000256" key="11">
    <source>
        <dbReference type="SAM" id="MobiDB-lite"/>
    </source>
</evidence>
<keyword evidence="3" id="KW-0540">Nuclease</keyword>
<evidence type="ECO:0000256" key="5">
    <source>
        <dbReference type="ARBA" id="ARBA00022801"/>
    </source>
</evidence>
<dbReference type="Gene3D" id="3.30.870.10">
    <property type="entry name" value="Endonuclease Chain A"/>
    <property type="match status" value="2"/>
</dbReference>
<protein>
    <recommendedName>
        <fullName evidence="14">Phospholipase D/nuclease</fullName>
    </recommendedName>
</protein>
<accession>A0A9W8I709</accession>
<keyword evidence="8" id="KW-0539">Nucleus</keyword>
<dbReference type="OrthoDB" id="47785at2759"/>
<gene>
    <name evidence="12" type="ORF">H4R20_000039</name>
</gene>